<proteinExistence type="predicted"/>
<evidence type="ECO:0000313" key="2">
    <source>
        <dbReference type="EMBL" id="EDM49417.1"/>
    </source>
</evidence>
<reference evidence="2 3" key="1">
    <citation type="submission" date="2007-06" db="EMBL/GenBank/DDBJ databases">
        <authorList>
            <person name="Green D."/>
            <person name="Ferriera S."/>
            <person name="Johnson J."/>
            <person name="Kravitz S."/>
            <person name="Beeson K."/>
            <person name="Sutton G."/>
            <person name="Rogers Y.-H."/>
            <person name="Friedman R."/>
            <person name="Frazier M."/>
            <person name="Venter J.C."/>
        </authorList>
    </citation>
    <scope>NUCLEOTIDE SEQUENCE [LARGE SCALE GENOMIC DNA]</scope>
    <source>
        <strain evidence="2 3">DG893</strain>
    </source>
</reference>
<comment type="caution">
    <text evidence="2">The sequence shown here is derived from an EMBL/GenBank/DDBJ whole genome shotgun (WGS) entry which is preliminary data.</text>
</comment>
<dbReference type="InterPro" id="IPR008490">
    <property type="entry name" value="Transposase_InsH_N"/>
</dbReference>
<dbReference type="Pfam" id="PF05598">
    <property type="entry name" value="DUF772"/>
    <property type="match status" value="1"/>
</dbReference>
<dbReference type="AlphaFoldDB" id="A6EWN0"/>
<feature type="domain" description="Transposase InsH N-terminal" evidence="1">
    <location>
        <begin position="2"/>
        <end position="56"/>
    </location>
</feature>
<dbReference type="PANTHER" id="PTHR35604">
    <property type="entry name" value="TRANSPOSASE INSH FOR INSERTION SEQUENCE ELEMENT IS5A-RELATED"/>
    <property type="match status" value="1"/>
</dbReference>
<protein>
    <recommendedName>
        <fullName evidence="1">Transposase InsH N-terminal domain-containing protein</fullName>
    </recommendedName>
</protein>
<evidence type="ECO:0000313" key="3">
    <source>
        <dbReference type="Proteomes" id="UP000005856"/>
    </source>
</evidence>
<sequence length="66" mass="7767">MGKLIYWKQLEKKVARYYPKGPKGRPPYPLSAMQRVHCMQLFYNLSHPAMEDALSELRILAAAWHH</sequence>
<accession>A6EWN0</accession>
<evidence type="ECO:0000259" key="1">
    <source>
        <dbReference type="Pfam" id="PF05598"/>
    </source>
</evidence>
<keyword evidence="3" id="KW-1185">Reference proteome</keyword>
<dbReference type="PANTHER" id="PTHR35604:SF2">
    <property type="entry name" value="TRANSPOSASE INSH FOR INSERTION SEQUENCE ELEMENT IS5A-RELATED"/>
    <property type="match status" value="1"/>
</dbReference>
<dbReference type="RefSeq" id="WP_007152431.1">
    <property type="nucleotide sequence ID" value="NZ_ABCP01000002.1"/>
</dbReference>
<dbReference type="STRING" id="443152.MDG893_08465"/>
<name>A6EWN0_9GAMM</name>
<dbReference type="eggNOG" id="COG3039">
    <property type="taxonomic scope" value="Bacteria"/>
</dbReference>
<organism evidence="2 3">
    <name type="scientific">Marinobacter algicola DG893</name>
    <dbReference type="NCBI Taxonomy" id="443152"/>
    <lineage>
        <taxon>Bacteria</taxon>
        <taxon>Pseudomonadati</taxon>
        <taxon>Pseudomonadota</taxon>
        <taxon>Gammaproteobacteria</taxon>
        <taxon>Pseudomonadales</taxon>
        <taxon>Marinobacteraceae</taxon>
        <taxon>Marinobacter</taxon>
    </lineage>
</organism>
<dbReference type="EMBL" id="ABCP01000002">
    <property type="protein sequence ID" value="EDM49417.1"/>
    <property type="molecule type" value="Genomic_DNA"/>
</dbReference>
<gene>
    <name evidence="2" type="ORF">MDG893_08465</name>
</gene>
<dbReference type="Proteomes" id="UP000005856">
    <property type="component" value="Unassembled WGS sequence"/>
</dbReference>